<dbReference type="NCBIfam" id="TIGR03303">
    <property type="entry name" value="OM_YaeT"/>
    <property type="match status" value="1"/>
</dbReference>
<evidence type="ECO:0000256" key="5">
    <source>
        <dbReference type="ARBA" id="ARBA00022737"/>
    </source>
</evidence>
<evidence type="ECO:0000256" key="2">
    <source>
        <dbReference type="ARBA" id="ARBA00022452"/>
    </source>
</evidence>
<evidence type="ECO:0000256" key="6">
    <source>
        <dbReference type="ARBA" id="ARBA00023136"/>
    </source>
</evidence>
<dbReference type="EMBL" id="JALBUT010000007">
    <property type="protein sequence ID" value="MDX8415900.1"/>
    <property type="molecule type" value="Genomic_DNA"/>
</dbReference>
<keyword evidence="2" id="KW-1134">Transmembrane beta strand</keyword>
<comment type="caution">
    <text evidence="10">The sequence shown here is derived from an EMBL/GenBank/DDBJ whole genome shotgun (WGS) entry which is preliminary data.</text>
</comment>
<dbReference type="InterPro" id="IPR000184">
    <property type="entry name" value="Bac_surfAg_D15"/>
</dbReference>
<feature type="domain" description="POTRA" evidence="9">
    <location>
        <begin position="363"/>
        <end position="436"/>
    </location>
</feature>
<organism evidence="10 11">
    <name type="scientific">Intestinicryptomonas porci</name>
    <dbReference type="NCBI Taxonomy" id="2926320"/>
    <lineage>
        <taxon>Bacteria</taxon>
        <taxon>Pseudomonadati</taxon>
        <taxon>Verrucomicrobiota</taxon>
        <taxon>Opitutia</taxon>
        <taxon>Opitutales</taxon>
        <taxon>Intestinicryptomonaceae</taxon>
        <taxon>Intestinicryptomonas</taxon>
    </lineage>
</organism>
<accession>A0ABU4WK12</accession>
<keyword evidence="3" id="KW-0812">Transmembrane</keyword>
<comment type="subcellular location">
    <subcellularLocation>
        <location evidence="1">Membrane</location>
    </subcellularLocation>
</comment>
<dbReference type="InterPro" id="IPR034746">
    <property type="entry name" value="POTRA"/>
</dbReference>
<keyword evidence="7" id="KW-0998">Cell outer membrane</keyword>
<evidence type="ECO:0000256" key="7">
    <source>
        <dbReference type="ARBA" id="ARBA00023237"/>
    </source>
</evidence>
<protein>
    <recommendedName>
        <fullName evidence="8">Outer membrane protein assembly factor BamA</fullName>
    </recommendedName>
</protein>
<dbReference type="Gene3D" id="3.10.20.310">
    <property type="entry name" value="membrane protein fhac"/>
    <property type="match status" value="5"/>
</dbReference>
<sequence>MMFIRKYFILVAAFVPFFTAELFAQYGQNMTVGNIAVEISGPQYVSKDAVLSHIKLRSGQPFDQHSLDLSIKSLYDTDLYDAVEVKRNLNSFGNLDLVLNVRPKYRISQIVLRGNKSYSNSRIIEQITSEAGGVLDDRRISRDSDKIVEFYRKKGYAFAKANAEIRRNDEAGIGVVVFNIDEGEDIKIQNIRFEGNAHISGSELEDQMKTSTWIWLISYLTDAGRFNNDDFQNDINLLKQHYRNNGFLDVKIDDSKVRFEFPDASNPGDMDIVIAVDEGKQYKAGKITFKNNKLFDSKTLNEGLDIQPGDVFSPALVDSSVDWVKNFYGQFGYLDTNVRALRRPNLEKGEIDLIIEIYEGEKFYLESINIQGNTKTKSEVILRELALAPGDVFYLDLMKDSEMRLQSTRFFDEVSLEPEATNIPGRRDLRIIVKEGHTGNVVFGAGFSTVESFVVTAELSQSNFDILNYKNMFQGAGQKFRLRASLGFDANQVSLSFENPYVFNRNLAYGFELYRTDTGYYSDDYSELRTGMTHYIRKYLFELVEARLGYTIENVKIYDLSRDAPQVIKKEEGNRSISQISLSFLREARDNLMMPTSGTRFEFLQQVAGGPLQGDTNLYRVEARAGWWVPMSKYFGNLPIFKYGNQVFSIVGRTGSVTGYDGKEVPFFERYFLGGAYNMRGFKYRRVGPIEQPSDEPEGGNTFAYFSLEYSYQIIEQLRIAVFYDWGFVNSSSWDWNASDYNDDFGIGFRIMIMGAPMRIDLGMPLTTGKYNDEGLQFNFSFGTVF</sequence>
<dbReference type="InterPro" id="IPR039910">
    <property type="entry name" value="D15-like"/>
</dbReference>
<evidence type="ECO:0000313" key="11">
    <source>
        <dbReference type="Proteomes" id="UP001275932"/>
    </source>
</evidence>
<proteinExistence type="predicted"/>
<feature type="domain" description="POTRA" evidence="9">
    <location>
        <begin position="105"/>
        <end position="183"/>
    </location>
</feature>
<name>A0ABU4WK12_9BACT</name>
<dbReference type="InterPro" id="IPR023707">
    <property type="entry name" value="OM_assembly_BamA"/>
</dbReference>
<dbReference type="RefSeq" id="WP_370397353.1">
    <property type="nucleotide sequence ID" value="NZ_JALBUT010000007.1"/>
</dbReference>
<keyword evidence="4" id="KW-0732">Signal</keyword>
<evidence type="ECO:0000313" key="10">
    <source>
        <dbReference type="EMBL" id="MDX8415900.1"/>
    </source>
</evidence>
<feature type="domain" description="POTRA" evidence="9">
    <location>
        <begin position="282"/>
        <end position="360"/>
    </location>
</feature>
<keyword evidence="6" id="KW-0472">Membrane</keyword>
<dbReference type="Pfam" id="PF07244">
    <property type="entry name" value="POTRA"/>
    <property type="match status" value="4"/>
</dbReference>
<keyword evidence="11" id="KW-1185">Reference proteome</keyword>
<feature type="domain" description="POTRA" evidence="9">
    <location>
        <begin position="186"/>
        <end position="279"/>
    </location>
</feature>
<dbReference type="Gene3D" id="2.40.160.50">
    <property type="entry name" value="membrane protein fhac: a member of the omp85/tpsb transporter family"/>
    <property type="match status" value="1"/>
</dbReference>
<dbReference type="Proteomes" id="UP001275932">
    <property type="component" value="Unassembled WGS sequence"/>
</dbReference>
<dbReference type="Pfam" id="PF01103">
    <property type="entry name" value="Omp85"/>
    <property type="match status" value="1"/>
</dbReference>
<dbReference type="PROSITE" id="PS51779">
    <property type="entry name" value="POTRA"/>
    <property type="match status" value="5"/>
</dbReference>
<evidence type="ECO:0000256" key="8">
    <source>
        <dbReference type="NCBIfam" id="TIGR03303"/>
    </source>
</evidence>
<evidence type="ECO:0000256" key="1">
    <source>
        <dbReference type="ARBA" id="ARBA00004370"/>
    </source>
</evidence>
<dbReference type="InterPro" id="IPR010827">
    <property type="entry name" value="BamA/TamA_POTRA"/>
</dbReference>
<dbReference type="PIRSF" id="PIRSF006076">
    <property type="entry name" value="OM_assembly_OMP85"/>
    <property type="match status" value="1"/>
</dbReference>
<evidence type="ECO:0000256" key="3">
    <source>
        <dbReference type="ARBA" id="ARBA00022692"/>
    </source>
</evidence>
<reference evidence="10 11" key="1">
    <citation type="submission" date="2022-03" db="EMBL/GenBank/DDBJ databases">
        <title>Novel taxa within the pig intestine.</title>
        <authorList>
            <person name="Wylensek D."/>
            <person name="Bishof K."/>
            <person name="Afrizal A."/>
            <person name="Clavel T."/>
        </authorList>
    </citation>
    <scope>NUCLEOTIDE SEQUENCE [LARGE SCALE GENOMIC DNA]</scope>
    <source>
        <strain evidence="10 11">CLA-KB-P66</strain>
    </source>
</reference>
<evidence type="ECO:0000259" key="9">
    <source>
        <dbReference type="PROSITE" id="PS51779"/>
    </source>
</evidence>
<dbReference type="PANTHER" id="PTHR12815">
    <property type="entry name" value="SORTING AND ASSEMBLY MACHINERY SAMM50 PROTEIN FAMILY MEMBER"/>
    <property type="match status" value="1"/>
</dbReference>
<gene>
    <name evidence="10" type="primary">bamA</name>
    <name evidence="10" type="ORF">MOX91_06895</name>
</gene>
<evidence type="ECO:0000256" key="4">
    <source>
        <dbReference type="ARBA" id="ARBA00022729"/>
    </source>
</evidence>
<dbReference type="PANTHER" id="PTHR12815:SF47">
    <property type="entry name" value="TRANSLOCATION AND ASSEMBLY MODULE SUBUNIT TAMA"/>
    <property type="match status" value="1"/>
</dbReference>
<keyword evidence="5" id="KW-0677">Repeat</keyword>
<feature type="domain" description="POTRA" evidence="9">
    <location>
        <begin position="30"/>
        <end position="104"/>
    </location>
</feature>